<evidence type="ECO:0000256" key="1">
    <source>
        <dbReference type="ARBA" id="ARBA00023284"/>
    </source>
</evidence>
<sequence>MRIFKVIFAVFIAIFLSACGNENGDKKSEQISNFKEFKDGEEVVLKGVLGKDMTLVRKNGGFVVKGEEGKYLMLDIFGTFCPPCQKEAPEIMQYQLDNRDTFNIIGLTHFENVTDEYVLNDFIKKYNAFYFITNDTAKNSRIAEQIVRDIAYKHEIALPFKVLLKDGYYQILTDNDTGKFGVKYYIGGIKMDRFKKDVERIEGLK</sequence>
<evidence type="ECO:0000313" key="4">
    <source>
        <dbReference type="Proteomes" id="UP001173801"/>
    </source>
</evidence>
<dbReference type="PROSITE" id="PS51257">
    <property type="entry name" value="PROKAR_LIPOPROTEIN"/>
    <property type="match status" value="1"/>
</dbReference>
<keyword evidence="1" id="KW-0676">Redox-active center</keyword>
<dbReference type="InterPro" id="IPR017937">
    <property type="entry name" value="Thioredoxin_CS"/>
</dbReference>
<evidence type="ECO:0000256" key="2">
    <source>
        <dbReference type="SAM" id="SignalP"/>
    </source>
</evidence>
<dbReference type="RefSeq" id="WP_284936685.1">
    <property type="nucleotide sequence ID" value="NZ_JANURM010000001.1"/>
</dbReference>
<keyword evidence="2" id="KW-0732">Signal</keyword>
<organism evidence="3 4">
    <name type="scientific">Campylobacter gastrosuis</name>
    <dbReference type="NCBI Taxonomy" id="2974576"/>
    <lineage>
        <taxon>Bacteria</taxon>
        <taxon>Pseudomonadati</taxon>
        <taxon>Campylobacterota</taxon>
        <taxon>Epsilonproteobacteria</taxon>
        <taxon>Campylobacterales</taxon>
        <taxon>Campylobacteraceae</taxon>
        <taxon>Campylobacter</taxon>
    </lineage>
</organism>
<reference evidence="3" key="2">
    <citation type="journal article" date="2023" name="Microorganisms">
        <title>Isolation and Genomic Characteristics of Cat-Borne Campylobacter felis sp. nov. and Sheep-Borne Campylobacter ovis sp. nov.</title>
        <authorList>
            <person name="Wang H."/>
            <person name="Li Y."/>
            <person name="Gu Y."/>
            <person name="Zhou G."/>
            <person name="Chen X."/>
            <person name="Zhang X."/>
            <person name="Shao Z."/>
            <person name="Zhang J."/>
            <person name="Zhang M."/>
        </authorList>
    </citation>
    <scope>NUCLEOTIDE SEQUENCE</scope>
    <source>
        <strain evidence="3">PS10</strain>
    </source>
</reference>
<feature type="signal peptide" evidence="2">
    <location>
        <begin position="1"/>
        <end position="20"/>
    </location>
</feature>
<dbReference type="PROSITE" id="PS00194">
    <property type="entry name" value="THIOREDOXIN_1"/>
    <property type="match status" value="1"/>
</dbReference>
<feature type="chain" id="PRO_5047452901" evidence="2">
    <location>
        <begin position="21"/>
        <end position="205"/>
    </location>
</feature>
<name>A0ABT7HLU5_9BACT</name>
<accession>A0ABT7HLU5</accession>
<dbReference type="EMBL" id="JANURM010000001">
    <property type="protein sequence ID" value="MDL0087928.1"/>
    <property type="molecule type" value="Genomic_DNA"/>
</dbReference>
<evidence type="ECO:0000313" key="3">
    <source>
        <dbReference type="EMBL" id="MDL0087928.1"/>
    </source>
</evidence>
<dbReference type="Proteomes" id="UP001173801">
    <property type="component" value="Unassembled WGS sequence"/>
</dbReference>
<dbReference type="SUPFAM" id="SSF52833">
    <property type="entry name" value="Thioredoxin-like"/>
    <property type="match status" value="1"/>
</dbReference>
<keyword evidence="4" id="KW-1185">Reference proteome</keyword>
<gene>
    <name evidence="3" type="ORF">NYG85_00875</name>
</gene>
<proteinExistence type="predicted"/>
<comment type="caution">
    <text evidence="3">The sequence shown here is derived from an EMBL/GenBank/DDBJ whole genome shotgun (WGS) entry which is preliminary data.</text>
</comment>
<reference evidence="3" key="1">
    <citation type="submission" date="2022-08" db="EMBL/GenBank/DDBJ databases">
        <authorList>
            <person name="Wang H."/>
        </authorList>
    </citation>
    <scope>NUCLEOTIDE SEQUENCE</scope>
    <source>
        <strain evidence="3">PS10</strain>
    </source>
</reference>
<dbReference type="InterPro" id="IPR036249">
    <property type="entry name" value="Thioredoxin-like_sf"/>
</dbReference>
<dbReference type="Gene3D" id="3.40.30.10">
    <property type="entry name" value="Glutaredoxin"/>
    <property type="match status" value="1"/>
</dbReference>
<protein>
    <submittedName>
        <fullName evidence="3">TlpA family protein disulfide reductase</fullName>
    </submittedName>
</protein>